<evidence type="ECO:0000313" key="1">
    <source>
        <dbReference type="EMBL" id="KAK4466899.1"/>
    </source>
</evidence>
<protein>
    <submittedName>
        <fullName evidence="1">Uncharacterized protein</fullName>
    </submittedName>
</protein>
<organism evidence="1 2">
    <name type="scientific">Cladorrhinum samala</name>
    <dbReference type="NCBI Taxonomy" id="585594"/>
    <lineage>
        <taxon>Eukaryota</taxon>
        <taxon>Fungi</taxon>
        <taxon>Dikarya</taxon>
        <taxon>Ascomycota</taxon>
        <taxon>Pezizomycotina</taxon>
        <taxon>Sordariomycetes</taxon>
        <taxon>Sordariomycetidae</taxon>
        <taxon>Sordariales</taxon>
        <taxon>Podosporaceae</taxon>
        <taxon>Cladorrhinum</taxon>
    </lineage>
</organism>
<comment type="caution">
    <text evidence="1">The sequence shown here is derived from an EMBL/GenBank/DDBJ whole genome shotgun (WGS) entry which is preliminary data.</text>
</comment>
<name>A0AAV9I5C6_9PEZI</name>
<sequence length="63" mass="7235">MPPKVYFIQTWQCCWCFTNNDPRYFPTTCSGARCSVENRANPGSQHEKCDECQEKLEGPFVVG</sequence>
<keyword evidence="2" id="KW-1185">Reference proteome</keyword>
<gene>
    <name evidence="1" type="ORF">QBC42DRAFT_281963</name>
</gene>
<dbReference type="Proteomes" id="UP001321749">
    <property type="component" value="Unassembled WGS sequence"/>
</dbReference>
<dbReference type="AlphaFoldDB" id="A0AAV9I5C6"/>
<proteinExistence type="predicted"/>
<dbReference type="EMBL" id="MU864929">
    <property type="protein sequence ID" value="KAK4466899.1"/>
    <property type="molecule type" value="Genomic_DNA"/>
</dbReference>
<accession>A0AAV9I5C6</accession>
<reference evidence="1" key="1">
    <citation type="journal article" date="2023" name="Mol. Phylogenet. Evol.">
        <title>Genome-scale phylogeny and comparative genomics of the fungal order Sordariales.</title>
        <authorList>
            <person name="Hensen N."/>
            <person name="Bonometti L."/>
            <person name="Westerberg I."/>
            <person name="Brannstrom I.O."/>
            <person name="Guillou S."/>
            <person name="Cros-Aarteil S."/>
            <person name="Calhoun S."/>
            <person name="Haridas S."/>
            <person name="Kuo A."/>
            <person name="Mondo S."/>
            <person name="Pangilinan J."/>
            <person name="Riley R."/>
            <person name="LaButti K."/>
            <person name="Andreopoulos B."/>
            <person name="Lipzen A."/>
            <person name="Chen C."/>
            <person name="Yan M."/>
            <person name="Daum C."/>
            <person name="Ng V."/>
            <person name="Clum A."/>
            <person name="Steindorff A."/>
            <person name="Ohm R.A."/>
            <person name="Martin F."/>
            <person name="Silar P."/>
            <person name="Natvig D.O."/>
            <person name="Lalanne C."/>
            <person name="Gautier V."/>
            <person name="Ament-Velasquez S.L."/>
            <person name="Kruys A."/>
            <person name="Hutchinson M.I."/>
            <person name="Powell A.J."/>
            <person name="Barry K."/>
            <person name="Miller A.N."/>
            <person name="Grigoriev I.V."/>
            <person name="Debuchy R."/>
            <person name="Gladieux P."/>
            <person name="Hiltunen Thoren M."/>
            <person name="Johannesson H."/>
        </authorList>
    </citation>
    <scope>NUCLEOTIDE SEQUENCE</scope>
    <source>
        <strain evidence="1">PSN324</strain>
    </source>
</reference>
<evidence type="ECO:0000313" key="2">
    <source>
        <dbReference type="Proteomes" id="UP001321749"/>
    </source>
</evidence>
<reference evidence="1" key="2">
    <citation type="submission" date="2023-06" db="EMBL/GenBank/DDBJ databases">
        <authorList>
            <consortium name="Lawrence Berkeley National Laboratory"/>
            <person name="Mondo S.J."/>
            <person name="Hensen N."/>
            <person name="Bonometti L."/>
            <person name="Westerberg I."/>
            <person name="Brannstrom I.O."/>
            <person name="Guillou S."/>
            <person name="Cros-Aarteil S."/>
            <person name="Calhoun S."/>
            <person name="Haridas S."/>
            <person name="Kuo A."/>
            <person name="Pangilinan J."/>
            <person name="Riley R."/>
            <person name="Labutti K."/>
            <person name="Andreopoulos B."/>
            <person name="Lipzen A."/>
            <person name="Chen C."/>
            <person name="Yanf M."/>
            <person name="Daum C."/>
            <person name="Ng V."/>
            <person name="Clum A."/>
            <person name="Steindorff A."/>
            <person name="Ohm R."/>
            <person name="Martin F."/>
            <person name="Silar P."/>
            <person name="Natvig D."/>
            <person name="Lalanne C."/>
            <person name="Gautier V."/>
            <person name="Ament-Velasquez S.L."/>
            <person name="Kruys A."/>
            <person name="Hutchinson M.I."/>
            <person name="Powell A.J."/>
            <person name="Barry K."/>
            <person name="Miller A.N."/>
            <person name="Grigoriev I.V."/>
            <person name="Debuchy R."/>
            <person name="Gladieux P."/>
            <person name="Thoren M.H."/>
            <person name="Johannesson H."/>
        </authorList>
    </citation>
    <scope>NUCLEOTIDE SEQUENCE</scope>
    <source>
        <strain evidence="1">PSN324</strain>
    </source>
</reference>